<keyword evidence="5 7" id="KW-0418">Kinase</keyword>
<dbReference type="CDD" id="cd02022">
    <property type="entry name" value="DPCK"/>
    <property type="match status" value="1"/>
</dbReference>
<feature type="binding site" evidence="5">
    <location>
        <begin position="11"/>
        <end position="16"/>
    </location>
    <ligand>
        <name>ATP</name>
        <dbReference type="ChEBI" id="CHEBI:30616"/>
    </ligand>
</feature>
<protein>
    <recommendedName>
        <fullName evidence="5 6">Dephospho-CoA kinase</fullName>
        <ecNumber evidence="5 6">2.7.1.24</ecNumber>
    </recommendedName>
    <alternativeName>
        <fullName evidence="5">Dephosphocoenzyme A kinase</fullName>
    </alternativeName>
</protein>
<keyword evidence="3 5" id="KW-0067">ATP-binding</keyword>
<comment type="function">
    <text evidence="5">Catalyzes the phosphorylation of the 3'-hydroxyl group of dephosphocoenzyme A to form coenzyme A.</text>
</comment>
<evidence type="ECO:0000256" key="1">
    <source>
        <dbReference type="ARBA" id="ARBA00009018"/>
    </source>
</evidence>
<evidence type="ECO:0000256" key="6">
    <source>
        <dbReference type="NCBIfam" id="TIGR00152"/>
    </source>
</evidence>
<dbReference type="Pfam" id="PF01121">
    <property type="entry name" value="CoaE"/>
    <property type="match status" value="1"/>
</dbReference>
<dbReference type="NCBIfam" id="TIGR00152">
    <property type="entry name" value="dephospho-CoA kinase"/>
    <property type="match status" value="1"/>
</dbReference>
<dbReference type="HAMAP" id="MF_00376">
    <property type="entry name" value="Dephospho_CoA_kinase"/>
    <property type="match status" value="1"/>
</dbReference>
<dbReference type="GO" id="GO:0005737">
    <property type="term" value="C:cytoplasm"/>
    <property type="evidence" value="ECO:0007669"/>
    <property type="project" value="UniProtKB-SubCell"/>
</dbReference>
<comment type="subcellular location">
    <subcellularLocation>
        <location evidence="5">Cytoplasm</location>
    </subcellularLocation>
</comment>
<accession>A0A9D2L589</accession>
<gene>
    <name evidence="5 7" type="primary">coaE</name>
    <name evidence="7" type="ORF">H9779_07850</name>
</gene>
<organism evidence="7 8">
    <name type="scientific">Candidatus Alistipes avicola</name>
    <dbReference type="NCBI Taxonomy" id="2838432"/>
    <lineage>
        <taxon>Bacteria</taxon>
        <taxon>Pseudomonadati</taxon>
        <taxon>Bacteroidota</taxon>
        <taxon>Bacteroidia</taxon>
        <taxon>Bacteroidales</taxon>
        <taxon>Rikenellaceae</taxon>
        <taxon>Alistipes</taxon>
    </lineage>
</organism>
<dbReference type="Proteomes" id="UP000824259">
    <property type="component" value="Unassembled WGS sequence"/>
</dbReference>
<dbReference type="EMBL" id="DWYR01000025">
    <property type="protein sequence ID" value="HJA99492.1"/>
    <property type="molecule type" value="Genomic_DNA"/>
</dbReference>
<keyword evidence="2 5" id="KW-0547">Nucleotide-binding</keyword>
<keyword evidence="4 5" id="KW-0173">Coenzyme A biosynthesis</keyword>
<reference evidence="7" key="1">
    <citation type="journal article" date="2021" name="PeerJ">
        <title>Extensive microbial diversity within the chicken gut microbiome revealed by metagenomics and culture.</title>
        <authorList>
            <person name="Gilroy R."/>
            <person name="Ravi A."/>
            <person name="Getino M."/>
            <person name="Pursley I."/>
            <person name="Horton D.L."/>
            <person name="Alikhan N.F."/>
            <person name="Baker D."/>
            <person name="Gharbi K."/>
            <person name="Hall N."/>
            <person name="Watson M."/>
            <person name="Adriaenssens E.M."/>
            <person name="Foster-Nyarko E."/>
            <person name="Jarju S."/>
            <person name="Secka A."/>
            <person name="Antonio M."/>
            <person name="Oren A."/>
            <person name="Chaudhuri R.R."/>
            <person name="La Ragione R."/>
            <person name="Hildebrand F."/>
            <person name="Pallen M.J."/>
        </authorList>
    </citation>
    <scope>NUCLEOTIDE SEQUENCE</scope>
    <source>
        <strain evidence="7">CHK169-11906</strain>
    </source>
</reference>
<dbReference type="PANTHER" id="PTHR10695:SF46">
    <property type="entry name" value="BIFUNCTIONAL COENZYME A SYNTHASE-RELATED"/>
    <property type="match status" value="1"/>
</dbReference>
<evidence type="ECO:0000256" key="3">
    <source>
        <dbReference type="ARBA" id="ARBA00022840"/>
    </source>
</evidence>
<dbReference type="AlphaFoldDB" id="A0A9D2L589"/>
<dbReference type="EC" id="2.7.1.24" evidence="5 6"/>
<name>A0A9D2L589_9BACT</name>
<keyword evidence="5" id="KW-0963">Cytoplasm</keyword>
<proteinExistence type="inferred from homology"/>
<keyword evidence="5 7" id="KW-0808">Transferase</keyword>
<comment type="caution">
    <text evidence="7">The sequence shown here is derived from an EMBL/GenBank/DDBJ whole genome shotgun (WGS) entry which is preliminary data.</text>
</comment>
<comment type="pathway">
    <text evidence="5">Cofactor biosynthesis; coenzyme A biosynthesis; CoA from (R)-pantothenate: step 5/5.</text>
</comment>
<dbReference type="SUPFAM" id="SSF52540">
    <property type="entry name" value="P-loop containing nucleoside triphosphate hydrolases"/>
    <property type="match status" value="1"/>
</dbReference>
<reference evidence="7" key="2">
    <citation type="submission" date="2021-04" db="EMBL/GenBank/DDBJ databases">
        <authorList>
            <person name="Gilroy R."/>
        </authorList>
    </citation>
    <scope>NUCLEOTIDE SEQUENCE</scope>
    <source>
        <strain evidence="7">CHK169-11906</strain>
    </source>
</reference>
<evidence type="ECO:0000313" key="7">
    <source>
        <dbReference type="EMBL" id="HJA99492.1"/>
    </source>
</evidence>
<comment type="similarity">
    <text evidence="1 5">Belongs to the CoaE family.</text>
</comment>
<evidence type="ECO:0000256" key="5">
    <source>
        <dbReference type="HAMAP-Rule" id="MF_00376"/>
    </source>
</evidence>
<dbReference type="GO" id="GO:0015937">
    <property type="term" value="P:coenzyme A biosynthetic process"/>
    <property type="evidence" value="ECO:0007669"/>
    <property type="project" value="UniProtKB-UniRule"/>
</dbReference>
<dbReference type="GO" id="GO:0005524">
    <property type="term" value="F:ATP binding"/>
    <property type="evidence" value="ECO:0007669"/>
    <property type="project" value="UniProtKB-UniRule"/>
</dbReference>
<evidence type="ECO:0000256" key="4">
    <source>
        <dbReference type="ARBA" id="ARBA00022993"/>
    </source>
</evidence>
<dbReference type="GO" id="GO:0004140">
    <property type="term" value="F:dephospho-CoA kinase activity"/>
    <property type="evidence" value="ECO:0007669"/>
    <property type="project" value="UniProtKB-UniRule"/>
</dbReference>
<comment type="catalytic activity">
    <reaction evidence="5">
        <text>3'-dephospho-CoA + ATP = ADP + CoA + H(+)</text>
        <dbReference type="Rhea" id="RHEA:18245"/>
        <dbReference type="ChEBI" id="CHEBI:15378"/>
        <dbReference type="ChEBI" id="CHEBI:30616"/>
        <dbReference type="ChEBI" id="CHEBI:57287"/>
        <dbReference type="ChEBI" id="CHEBI:57328"/>
        <dbReference type="ChEBI" id="CHEBI:456216"/>
        <dbReference type="EC" id="2.7.1.24"/>
    </reaction>
</comment>
<dbReference type="Gene3D" id="3.40.50.300">
    <property type="entry name" value="P-loop containing nucleotide triphosphate hydrolases"/>
    <property type="match status" value="1"/>
</dbReference>
<evidence type="ECO:0000313" key="8">
    <source>
        <dbReference type="Proteomes" id="UP000824259"/>
    </source>
</evidence>
<dbReference type="InterPro" id="IPR027417">
    <property type="entry name" value="P-loop_NTPase"/>
</dbReference>
<dbReference type="PANTHER" id="PTHR10695">
    <property type="entry name" value="DEPHOSPHO-COA KINASE-RELATED"/>
    <property type="match status" value="1"/>
</dbReference>
<evidence type="ECO:0000256" key="2">
    <source>
        <dbReference type="ARBA" id="ARBA00022741"/>
    </source>
</evidence>
<dbReference type="PROSITE" id="PS51219">
    <property type="entry name" value="DPCK"/>
    <property type="match status" value="1"/>
</dbReference>
<sequence>MIKVGITGGIGSGKTTVCRLFAALGVPVYDSDSQAKRLMEEDPQLRESLAERFGRAIYATGHLDRKMLAARVFGNPAELAALNALVHPAVMRDFECWASMHEDTDYVMLESAILFEAGLASYVDLTLAVVAPLELRIERTCQRDGVTPEEVRRRIAAQFSEEELRARADYVVTNVDRTLLEGEVRRLDGVFRNEAKKDNV</sequence>
<dbReference type="InterPro" id="IPR001977">
    <property type="entry name" value="Depp_CoAkinase"/>
</dbReference>